<keyword evidence="3" id="KW-1185">Reference proteome</keyword>
<dbReference type="InterPro" id="IPR036412">
    <property type="entry name" value="HAD-like_sf"/>
</dbReference>
<dbReference type="RefSeq" id="WP_262682961.1">
    <property type="nucleotide sequence ID" value="NZ_JAOQIO010000007.1"/>
</dbReference>
<dbReference type="SUPFAM" id="SSF56784">
    <property type="entry name" value="HAD-like"/>
    <property type="match status" value="1"/>
</dbReference>
<evidence type="ECO:0000313" key="3">
    <source>
        <dbReference type="Proteomes" id="UP001652445"/>
    </source>
</evidence>
<gene>
    <name evidence="2" type="ORF">OB236_04545</name>
</gene>
<dbReference type="PANTHER" id="PTHR19288">
    <property type="entry name" value="4-NITROPHENYLPHOSPHATASE-RELATED"/>
    <property type="match status" value="1"/>
</dbReference>
<name>A0ABT2U9X5_9BACL</name>
<dbReference type="Proteomes" id="UP001652445">
    <property type="component" value="Unassembled WGS sequence"/>
</dbReference>
<accession>A0ABT2U9X5</accession>
<dbReference type="EC" id="3.1.3.-" evidence="1"/>
<protein>
    <recommendedName>
        <fullName evidence="1">Acid sugar phosphatase</fullName>
        <ecNumber evidence="1">3.1.3.-</ecNumber>
    </recommendedName>
</protein>
<organism evidence="2 3">
    <name type="scientific">Paenibacillus baimaensis</name>
    <dbReference type="NCBI Taxonomy" id="2982185"/>
    <lineage>
        <taxon>Bacteria</taxon>
        <taxon>Bacillati</taxon>
        <taxon>Bacillota</taxon>
        <taxon>Bacilli</taxon>
        <taxon>Bacillales</taxon>
        <taxon>Paenibacillaceae</taxon>
        <taxon>Paenibacillus</taxon>
    </lineage>
</organism>
<proteinExistence type="inferred from homology"/>
<comment type="cofactor">
    <cofactor evidence="1">
        <name>Mg(2+)</name>
        <dbReference type="ChEBI" id="CHEBI:18420"/>
    </cofactor>
</comment>
<evidence type="ECO:0000313" key="2">
    <source>
        <dbReference type="EMBL" id="MCU6791395.1"/>
    </source>
</evidence>
<keyword evidence="1" id="KW-0479">Metal-binding</keyword>
<dbReference type="Gene3D" id="3.40.50.1000">
    <property type="entry name" value="HAD superfamily/HAD-like"/>
    <property type="match status" value="2"/>
</dbReference>
<comment type="function">
    <text evidence="1">Catalyzes the dephosphorylation of 2-6 carbon acid sugars in vitro.</text>
</comment>
<dbReference type="InterPro" id="IPR023214">
    <property type="entry name" value="HAD_sf"/>
</dbReference>
<dbReference type="NCBIfam" id="TIGR01460">
    <property type="entry name" value="HAD-SF-IIA"/>
    <property type="match status" value="1"/>
</dbReference>
<comment type="similarity">
    <text evidence="1">Belongs to the HAD-like hydrolase superfamily. NagD family.</text>
</comment>
<comment type="caution">
    <text evidence="2">The sequence shown here is derived from an EMBL/GenBank/DDBJ whole genome shotgun (WGS) entry which is preliminary data.</text>
</comment>
<dbReference type="GO" id="GO:0016787">
    <property type="term" value="F:hydrolase activity"/>
    <property type="evidence" value="ECO:0007669"/>
    <property type="project" value="UniProtKB-KW"/>
</dbReference>
<reference evidence="2 3" key="1">
    <citation type="submission" date="2022-09" db="EMBL/GenBank/DDBJ databases">
        <authorList>
            <person name="Han X.L."/>
            <person name="Wang Q."/>
            <person name="Lu T."/>
        </authorList>
    </citation>
    <scope>NUCLEOTIDE SEQUENCE [LARGE SCALE GENOMIC DNA]</scope>
    <source>
        <strain evidence="2 3">WQ 127069</strain>
    </source>
</reference>
<keyword evidence="2" id="KW-0378">Hydrolase</keyword>
<keyword evidence="1" id="KW-0460">Magnesium</keyword>
<dbReference type="PANTHER" id="PTHR19288:SF46">
    <property type="entry name" value="HALOACID DEHALOGENASE-LIKE HYDROLASE DOMAIN-CONTAINING PROTEIN 2"/>
    <property type="match status" value="1"/>
</dbReference>
<dbReference type="EMBL" id="JAOQIO010000007">
    <property type="protein sequence ID" value="MCU6791395.1"/>
    <property type="molecule type" value="Genomic_DNA"/>
</dbReference>
<dbReference type="InterPro" id="IPR006357">
    <property type="entry name" value="HAD-SF_hydro_IIA"/>
</dbReference>
<dbReference type="Pfam" id="PF13344">
    <property type="entry name" value="Hydrolase_6"/>
    <property type="match status" value="1"/>
</dbReference>
<dbReference type="Pfam" id="PF13242">
    <property type="entry name" value="Hydrolase_like"/>
    <property type="match status" value="1"/>
</dbReference>
<sequence>MKGYIFDLDGTVYLGDTMIEGAALAISQLRDRGDKVVFLSNKPIAPRISYAEKLTKMGIPTSIHDVLNSSLIVARYLQRHVKQGQHVYVVGEEPICEELRLHGVPLTDEGHKTDYVVLSWDRSFNYDTLNFVYQAVLRGAMVIASNPDSTCPLEDGTLPDTGTFIAALEAATGRPVDLVVGKPSPIAAEAVLQHIGLDSSNCFMIGDRLETDIKMGNDAGMSSVLVLTGISTREMAQNDVCRPKYIIPSIKDIIYL</sequence>
<evidence type="ECO:0000256" key="1">
    <source>
        <dbReference type="PIRNR" id="PIRNR000915"/>
    </source>
</evidence>
<dbReference type="PIRSF" id="PIRSF000915">
    <property type="entry name" value="PGP-type_phosphatase"/>
    <property type="match status" value="1"/>
</dbReference>